<feature type="repeat" description="ANK" evidence="5">
    <location>
        <begin position="357"/>
        <end position="389"/>
    </location>
</feature>
<name>A0AAW0NLJ6_9GOBI</name>
<evidence type="ECO:0000256" key="2">
    <source>
        <dbReference type="ARBA" id="ARBA00022737"/>
    </source>
</evidence>
<organism evidence="8 9">
    <name type="scientific">Mugilogobius chulae</name>
    <name type="common">yellowstripe goby</name>
    <dbReference type="NCBI Taxonomy" id="88201"/>
    <lineage>
        <taxon>Eukaryota</taxon>
        <taxon>Metazoa</taxon>
        <taxon>Chordata</taxon>
        <taxon>Craniata</taxon>
        <taxon>Vertebrata</taxon>
        <taxon>Euteleostomi</taxon>
        <taxon>Actinopterygii</taxon>
        <taxon>Neopterygii</taxon>
        <taxon>Teleostei</taxon>
        <taxon>Neoteleostei</taxon>
        <taxon>Acanthomorphata</taxon>
        <taxon>Gobiaria</taxon>
        <taxon>Gobiiformes</taxon>
        <taxon>Gobioidei</taxon>
        <taxon>Gobiidae</taxon>
        <taxon>Gobionellinae</taxon>
        <taxon>Mugilogobius</taxon>
    </lineage>
</organism>
<keyword evidence="7" id="KW-0472">Membrane</keyword>
<dbReference type="Proteomes" id="UP001460270">
    <property type="component" value="Unassembled WGS sequence"/>
</dbReference>
<feature type="region of interest" description="Disordered" evidence="6">
    <location>
        <begin position="181"/>
        <end position="221"/>
    </location>
</feature>
<accession>A0AAW0NLJ6</accession>
<keyword evidence="7" id="KW-0812">Transmembrane</keyword>
<dbReference type="GO" id="GO:0004857">
    <property type="term" value="F:enzyme inhibitor activity"/>
    <property type="evidence" value="ECO:0007669"/>
    <property type="project" value="TreeGrafter"/>
</dbReference>
<dbReference type="PANTHER" id="PTHR24179">
    <property type="entry name" value="PROTEIN PHOSPHATASE 1 REGULATORY SUBUNIT 12"/>
    <property type="match status" value="1"/>
</dbReference>
<dbReference type="EMBL" id="JBBPFD010000015">
    <property type="protein sequence ID" value="KAK7896237.1"/>
    <property type="molecule type" value="Genomic_DNA"/>
</dbReference>
<dbReference type="InterPro" id="IPR002110">
    <property type="entry name" value="Ankyrin_rpt"/>
</dbReference>
<dbReference type="GO" id="GO:0019208">
    <property type="term" value="F:phosphatase regulator activity"/>
    <property type="evidence" value="ECO:0007669"/>
    <property type="project" value="TreeGrafter"/>
</dbReference>
<feature type="compositionally biased region" description="Polar residues" evidence="6">
    <location>
        <begin position="197"/>
        <end position="211"/>
    </location>
</feature>
<dbReference type="SMART" id="SM00248">
    <property type="entry name" value="ANK"/>
    <property type="match status" value="1"/>
</dbReference>
<dbReference type="Gene3D" id="1.25.40.20">
    <property type="entry name" value="Ankyrin repeat-containing domain"/>
    <property type="match status" value="1"/>
</dbReference>
<evidence type="ECO:0000256" key="3">
    <source>
        <dbReference type="ARBA" id="ARBA00023043"/>
    </source>
</evidence>
<dbReference type="AlphaFoldDB" id="A0AAW0NLJ6"/>
<dbReference type="PROSITE" id="PS50297">
    <property type="entry name" value="ANK_REP_REGION"/>
    <property type="match status" value="1"/>
</dbReference>
<proteinExistence type="inferred from homology"/>
<sequence length="431" mass="47960">MRPQTCAKCAAECGKMRAVKAAHMREWFMKCYTETVSRHASKRSKRPGHGSHTRLWPRYLVTATSHRHTLIWYDISSSLYYQYYYLSHSLSDAQFPRWWGRRSACQSAHGVTSFHLQKGIDSLGAHCHANSRRVKPSPKLSAEQKPTERTRTRTAHALDLAFHHRGAVHLLKECDVQSSAQPVLSGPELPRDRRHVNSGTGNAEEAAQSSGKRVDTRSGLSPAPGELLLRGEYFAQRLERSLCPTSVRIHFYLLHTACVLLVSFLGYITQWSFLPRRLLVSALSLGCGPSCAPSFRSTQDYSPVPRAAAMSQADVSTCSAPQRVFQEAVKKGNTKELHSLLQNMTNCEFNVNSFGPEGQTALHQSVIDGNLELVKLLVKFGADIRLANREGWSALHIAAFGGTRTLYYTSSPRPSTRLAPGDLLSVCLSVR</sequence>
<evidence type="ECO:0008006" key="10">
    <source>
        <dbReference type="Google" id="ProtNLM"/>
    </source>
</evidence>
<feature type="region of interest" description="Disordered" evidence="6">
    <location>
        <begin position="129"/>
        <end position="151"/>
    </location>
</feature>
<dbReference type="GO" id="GO:0005737">
    <property type="term" value="C:cytoplasm"/>
    <property type="evidence" value="ECO:0007669"/>
    <property type="project" value="TreeGrafter"/>
</dbReference>
<evidence type="ECO:0000256" key="7">
    <source>
        <dbReference type="SAM" id="Phobius"/>
    </source>
</evidence>
<keyword evidence="9" id="KW-1185">Reference proteome</keyword>
<dbReference type="InterPro" id="IPR051226">
    <property type="entry name" value="PP1_Regulatory_Subunit"/>
</dbReference>
<dbReference type="SUPFAM" id="SSF48403">
    <property type="entry name" value="Ankyrin repeat"/>
    <property type="match status" value="1"/>
</dbReference>
<dbReference type="InterPro" id="IPR036770">
    <property type="entry name" value="Ankyrin_rpt-contain_sf"/>
</dbReference>
<evidence type="ECO:0000313" key="8">
    <source>
        <dbReference type="EMBL" id="KAK7896237.1"/>
    </source>
</evidence>
<evidence type="ECO:0000256" key="5">
    <source>
        <dbReference type="PROSITE-ProRule" id="PRU00023"/>
    </source>
</evidence>
<reference evidence="9" key="1">
    <citation type="submission" date="2024-04" db="EMBL/GenBank/DDBJ databases">
        <title>Salinicola lusitanus LLJ914,a marine bacterium isolated from the Okinawa Trough.</title>
        <authorList>
            <person name="Li J."/>
        </authorList>
    </citation>
    <scope>NUCLEOTIDE SEQUENCE [LARGE SCALE GENOMIC DNA]</scope>
</reference>
<keyword evidence="1" id="KW-0217">Developmental protein</keyword>
<keyword evidence="2" id="KW-0677">Repeat</keyword>
<dbReference type="PANTHER" id="PTHR24179:SF21">
    <property type="entry name" value="MYOSIN BINDING SUBUNIT, ISOFORM O"/>
    <property type="match status" value="1"/>
</dbReference>
<dbReference type="Pfam" id="PF12796">
    <property type="entry name" value="Ank_2"/>
    <property type="match status" value="1"/>
</dbReference>
<protein>
    <recommendedName>
        <fullName evidence="10">NOTCH-regulated ankyrin repeat protein</fullName>
    </recommendedName>
</protein>
<feature type="transmembrane region" description="Helical" evidence="7">
    <location>
        <begin position="249"/>
        <end position="268"/>
    </location>
</feature>
<evidence type="ECO:0000313" key="9">
    <source>
        <dbReference type="Proteomes" id="UP001460270"/>
    </source>
</evidence>
<comment type="caution">
    <text evidence="8">The sequence shown here is derived from an EMBL/GenBank/DDBJ whole genome shotgun (WGS) entry which is preliminary data.</text>
</comment>
<dbReference type="PROSITE" id="PS50088">
    <property type="entry name" value="ANK_REPEAT"/>
    <property type="match status" value="1"/>
</dbReference>
<evidence type="ECO:0000256" key="6">
    <source>
        <dbReference type="SAM" id="MobiDB-lite"/>
    </source>
</evidence>
<keyword evidence="3 5" id="KW-0040">ANK repeat</keyword>
<keyword evidence="7" id="KW-1133">Transmembrane helix</keyword>
<gene>
    <name evidence="8" type="ORF">WMY93_021562</name>
</gene>
<evidence type="ECO:0000256" key="4">
    <source>
        <dbReference type="ARBA" id="ARBA00038386"/>
    </source>
</evidence>
<evidence type="ECO:0000256" key="1">
    <source>
        <dbReference type="ARBA" id="ARBA00022473"/>
    </source>
</evidence>
<comment type="similarity">
    <text evidence="4">Belongs to the NRARP family.</text>
</comment>